<evidence type="ECO:0000313" key="3">
    <source>
        <dbReference type="EMBL" id="CAH0381135.1"/>
    </source>
</evidence>
<evidence type="ECO:0008006" key="5">
    <source>
        <dbReference type="Google" id="ProtNLM"/>
    </source>
</evidence>
<dbReference type="PANTHER" id="PTHR48051:SF1">
    <property type="entry name" value="RAS SUPPRESSOR PROTEIN 1"/>
    <property type="match status" value="1"/>
</dbReference>
<keyword evidence="1" id="KW-0433">Leucine-rich repeat</keyword>
<dbReference type="PROSITE" id="PS51450">
    <property type="entry name" value="LRR"/>
    <property type="match status" value="1"/>
</dbReference>
<proteinExistence type="predicted"/>
<dbReference type="InterPro" id="IPR003591">
    <property type="entry name" value="Leu-rich_rpt_typical-subtyp"/>
</dbReference>
<keyword evidence="4" id="KW-1185">Reference proteome</keyword>
<dbReference type="SUPFAM" id="SSF52058">
    <property type="entry name" value="L domain-like"/>
    <property type="match status" value="1"/>
</dbReference>
<sequence>MEEENFRLQPDWIKEVQAKHVLHWNYRGFVEVPRELQHAGDQLEEIYMKWNYISQLPSWFTAIDHLTNLYLFGNEISYLPEELGSMTSLSVLDFGHNQLTNLPASIVKLTRLRCLSVEFNSLTQLPSDIGKLKKLEHLKVNGNKLKYLPNSISLCENLSELIADLNHLKFLPQNIVYLPKLNFLSVKSNQLRFMPAVAFFKSPIEVLVEDNEYLNYLSFDMSSFIANSRIQMGRDEVFDFCNRKEKSSSPSDQNLHLISNSIHLKNSNEEVVLPPTLNKLHGHANKGCIISLQEYCLRIVYSMIYRLNRLNSSCLQNQISNILPVNITNLFLDGPTALCHRCKKPIFREAIMILFSRAIPLMNLNLIKKMKLTVFFCERSCYYESDFLEKDSILQREIEWVS</sequence>
<dbReference type="GO" id="GO:0005737">
    <property type="term" value="C:cytoplasm"/>
    <property type="evidence" value="ECO:0007669"/>
    <property type="project" value="TreeGrafter"/>
</dbReference>
<name>A0A9N9ZZF2_BEMTA</name>
<dbReference type="InterPro" id="IPR001611">
    <property type="entry name" value="Leu-rich_rpt"/>
</dbReference>
<dbReference type="InterPro" id="IPR050216">
    <property type="entry name" value="LRR_domain-containing"/>
</dbReference>
<protein>
    <recommendedName>
        <fullName evidence="5">Leucine-rich repeat-containing protein 28</fullName>
    </recommendedName>
</protein>
<reference evidence="3" key="1">
    <citation type="submission" date="2021-12" db="EMBL/GenBank/DDBJ databases">
        <authorList>
            <person name="King R."/>
        </authorList>
    </citation>
    <scope>NUCLEOTIDE SEQUENCE</scope>
</reference>
<evidence type="ECO:0000256" key="1">
    <source>
        <dbReference type="ARBA" id="ARBA00022614"/>
    </source>
</evidence>
<dbReference type="SMART" id="SM00369">
    <property type="entry name" value="LRR_TYP"/>
    <property type="match status" value="5"/>
</dbReference>
<keyword evidence="2" id="KW-0677">Repeat</keyword>
<dbReference type="PANTHER" id="PTHR48051">
    <property type="match status" value="1"/>
</dbReference>
<gene>
    <name evidence="3" type="ORF">BEMITA_LOCUS813</name>
</gene>
<evidence type="ECO:0000313" key="4">
    <source>
        <dbReference type="Proteomes" id="UP001152759"/>
    </source>
</evidence>
<dbReference type="AlphaFoldDB" id="A0A9N9ZZF2"/>
<dbReference type="SMART" id="SM00364">
    <property type="entry name" value="LRR_BAC"/>
    <property type="match status" value="5"/>
</dbReference>
<dbReference type="KEGG" id="btab:109041321"/>
<dbReference type="Gene3D" id="3.80.10.10">
    <property type="entry name" value="Ribonuclease Inhibitor"/>
    <property type="match status" value="1"/>
</dbReference>
<organism evidence="3 4">
    <name type="scientific">Bemisia tabaci</name>
    <name type="common">Sweetpotato whitefly</name>
    <name type="synonym">Aleurodes tabaci</name>
    <dbReference type="NCBI Taxonomy" id="7038"/>
    <lineage>
        <taxon>Eukaryota</taxon>
        <taxon>Metazoa</taxon>
        <taxon>Ecdysozoa</taxon>
        <taxon>Arthropoda</taxon>
        <taxon>Hexapoda</taxon>
        <taxon>Insecta</taxon>
        <taxon>Pterygota</taxon>
        <taxon>Neoptera</taxon>
        <taxon>Paraneoptera</taxon>
        <taxon>Hemiptera</taxon>
        <taxon>Sternorrhyncha</taxon>
        <taxon>Aleyrodoidea</taxon>
        <taxon>Aleyrodidae</taxon>
        <taxon>Aleyrodinae</taxon>
        <taxon>Bemisia</taxon>
    </lineage>
</organism>
<evidence type="ECO:0000256" key="2">
    <source>
        <dbReference type="ARBA" id="ARBA00022737"/>
    </source>
</evidence>
<dbReference type="Proteomes" id="UP001152759">
    <property type="component" value="Chromosome 1"/>
</dbReference>
<dbReference type="InterPro" id="IPR032675">
    <property type="entry name" value="LRR_dom_sf"/>
</dbReference>
<dbReference type="EMBL" id="OU963862">
    <property type="protein sequence ID" value="CAH0381135.1"/>
    <property type="molecule type" value="Genomic_DNA"/>
</dbReference>
<accession>A0A9N9ZZF2</accession>